<protein>
    <submittedName>
        <fullName evidence="2">DUF957 domain-containing protein</fullName>
    </submittedName>
</protein>
<organism evidence="1 2">
    <name type="scientific">Heterorhabditis bacteriophora</name>
    <name type="common">Entomopathogenic nematode worm</name>
    <dbReference type="NCBI Taxonomy" id="37862"/>
    <lineage>
        <taxon>Eukaryota</taxon>
        <taxon>Metazoa</taxon>
        <taxon>Ecdysozoa</taxon>
        <taxon>Nematoda</taxon>
        <taxon>Chromadorea</taxon>
        <taxon>Rhabditida</taxon>
        <taxon>Rhabditina</taxon>
        <taxon>Rhabditomorpha</taxon>
        <taxon>Strongyloidea</taxon>
        <taxon>Heterorhabditidae</taxon>
        <taxon>Heterorhabditis</taxon>
    </lineage>
</organism>
<keyword evidence="1" id="KW-1185">Reference proteome</keyword>
<accession>A0A1I7WWJ4</accession>
<name>A0A1I7WWJ4_HETBA</name>
<proteinExistence type="predicted"/>
<dbReference type="AlphaFoldDB" id="A0A1I7WWJ4"/>
<dbReference type="Proteomes" id="UP000095283">
    <property type="component" value="Unplaced"/>
</dbReference>
<reference evidence="2" key="1">
    <citation type="submission" date="2016-11" db="UniProtKB">
        <authorList>
            <consortium name="WormBaseParasite"/>
        </authorList>
    </citation>
    <scope>IDENTIFICATION</scope>
</reference>
<sequence length="22" mass="2656">MPVNTQEEIAYLIWLLFAYNIN</sequence>
<evidence type="ECO:0000313" key="2">
    <source>
        <dbReference type="WBParaSite" id="Hba_09520"/>
    </source>
</evidence>
<evidence type="ECO:0000313" key="1">
    <source>
        <dbReference type="Proteomes" id="UP000095283"/>
    </source>
</evidence>
<dbReference type="WBParaSite" id="Hba_09520">
    <property type="protein sequence ID" value="Hba_09520"/>
    <property type="gene ID" value="Hba_09520"/>
</dbReference>